<dbReference type="Pfam" id="PF14262">
    <property type="entry name" value="Cthe_2159"/>
    <property type="match status" value="1"/>
</dbReference>
<feature type="signal peptide" evidence="1">
    <location>
        <begin position="1"/>
        <end position="27"/>
    </location>
</feature>
<dbReference type="InterPro" id="IPR025584">
    <property type="entry name" value="Cthe_2159"/>
</dbReference>
<keyword evidence="1" id="KW-0732">Signal</keyword>
<name>A0A1T4PTQ5_9FIRM</name>
<reference evidence="2 3" key="1">
    <citation type="submission" date="2017-02" db="EMBL/GenBank/DDBJ databases">
        <authorList>
            <person name="Peterson S.W."/>
        </authorList>
    </citation>
    <scope>NUCLEOTIDE SEQUENCE [LARGE SCALE GENOMIC DNA]</scope>
    <source>
        <strain evidence="2 3">ATCC 17233</strain>
    </source>
</reference>
<dbReference type="RefSeq" id="WP_078787926.1">
    <property type="nucleotide sequence ID" value="NZ_FMTO01000013.1"/>
</dbReference>
<accession>A0A1T4PTQ5</accession>
<evidence type="ECO:0000256" key="1">
    <source>
        <dbReference type="SAM" id="SignalP"/>
    </source>
</evidence>
<feature type="chain" id="PRO_5038369099" description="Carbohydrate-binding domain-containing protein" evidence="1">
    <location>
        <begin position="28"/>
        <end position="464"/>
    </location>
</feature>
<gene>
    <name evidence="2" type="ORF">SAMN02745110_02124</name>
</gene>
<dbReference type="EMBL" id="FUXA01000014">
    <property type="protein sequence ID" value="SJZ94945.1"/>
    <property type="molecule type" value="Genomic_DNA"/>
</dbReference>
<protein>
    <recommendedName>
        <fullName evidence="4">Carbohydrate-binding domain-containing protein</fullName>
    </recommendedName>
</protein>
<evidence type="ECO:0008006" key="4">
    <source>
        <dbReference type="Google" id="ProtNLM"/>
    </source>
</evidence>
<dbReference type="AlphaFoldDB" id="A0A1T4PTQ5"/>
<dbReference type="OrthoDB" id="9812829at2"/>
<dbReference type="Proteomes" id="UP000189857">
    <property type="component" value="Unassembled WGS sequence"/>
</dbReference>
<proteinExistence type="predicted"/>
<sequence>MIKNKGNKFKIYYIFILMILFSLSGCGKTAAGAKAATESGDKDNKPLFTDRELTYEYDEAGAAKIRLDGDKADISFPDEIDRDILTTETSKERGLIINIKGAGTFIFEGESENTQIVVNADDEAKVELVLNSVNITSKSSACIYIQNADKALVNLPEGSVSTLSDTGDTYMGNTTIESVIYSEDDIVFHGTGKLVLNAGYKHGIISENDLKILGCDMLIAANKTALCADDSARLFEAKLDLTAGVDGINVGKGFFYEKDSDIVVKCSDDAIHSVKELTVEGGNIEIPECREGFEGHDVLIADGRIKVHSVDDDINAFGKDGPKPCLTVKGGELELFSEGDCLDSNGSIYIEGGKITLLSAAEDDDGAVDAVDGFYLNGGELLMLEKSGVTGRINAKSAMKYIACDLNERFPEGTEIKIKDEKDNEFEKIIATVDFSSVFYSSPKINAGKFRIITGNKEKTIEVK</sequence>
<evidence type="ECO:0000313" key="2">
    <source>
        <dbReference type="EMBL" id="SJZ94945.1"/>
    </source>
</evidence>
<dbReference type="PROSITE" id="PS51257">
    <property type="entry name" value="PROKAR_LIPOPROTEIN"/>
    <property type="match status" value="1"/>
</dbReference>
<evidence type="ECO:0000313" key="3">
    <source>
        <dbReference type="Proteomes" id="UP000189857"/>
    </source>
</evidence>
<organism evidence="2 3">
    <name type="scientific">Eubacterium ruminantium</name>
    <dbReference type="NCBI Taxonomy" id="42322"/>
    <lineage>
        <taxon>Bacteria</taxon>
        <taxon>Bacillati</taxon>
        <taxon>Bacillota</taxon>
        <taxon>Clostridia</taxon>
        <taxon>Eubacteriales</taxon>
        <taxon>Eubacteriaceae</taxon>
        <taxon>Eubacterium</taxon>
    </lineage>
</organism>
<keyword evidence="3" id="KW-1185">Reference proteome</keyword>